<keyword evidence="2" id="KW-1185">Reference proteome</keyword>
<evidence type="ECO:0000313" key="2">
    <source>
        <dbReference type="Proteomes" id="UP000003754"/>
    </source>
</evidence>
<organism evidence="1 2">
    <name type="scientific">Agrobacterium phage 7-7-1</name>
    <dbReference type="NCBI Taxonomy" id="1161931"/>
    <lineage>
        <taxon>Viruses</taxon>
        <taxon>Duplodnaviria</taxon>
        <taxon>Heunggongvirae</taxon>
        <taxon>Uroviricota</taxon>
        <taxon>Caudoviricetes</taxon>
        <taxon>Schmittlotzvirus</taxon>
        <taxon>Schmittlotzvirus sv771</taxon>
    </lineage>
</organism>
<accession>J7F8Y7</accession>
<dbReference type="RefSeq" id="YP_007006528.1">
    <property type="nucleotide sequence ID" value="NC_019519.1"/>
</dbReference>
<name>J7F8Y7_9CAUD</name>
<protein>
    <submittedName>
        <fullName evidence="1">Uncharacterized protein</fullName>
    </submittedName>
</protein>
<reference evidence="1 2" key="1">
    <citation type="submission" date="2011-12" db="EMBL/GenBank/DDBJ databases">
        <title>The genome sequence of the flagella-specific Agrobacterium bacteriophage 7-7-1.</title>
        <authorList>
            <person name="Schmitt R."/>
            <person name="Van den Bossche A."/>
            <person name="Lavigne R."/>
            <person name="Kropinski A.M."/>
        </authorList>
    </citation>
    <scope>NUCLEOTIDE SEQUENCE [LARGE SCALE GENOMIC DNA]</scope>
</reference>
<gene>
    <name evidence="1" type="ORF">7-7-1_00072</name>
</gene>
<dbReference type="Proteomes" id="UP000003754">
    <property type="component" value="Segment"/>
</dbReference>
<dbReference type="GeneID" id="14012025"/>
<dbReference type="KEGG" id="vg:14012025"/>
<proteinExistence type="predicted"/>
<evidence type="ECO:0000313" key="1">
    <source>
        <dbReference type="EMBL" id="AFH19770.1"/>
    </source>
</evidence>
<sequence length="62" mass="7435">MKRFKLVIVRKYGDVETVDIYAGDFAEMQANDRYTKERKRSANVYVALFEGRKLIKQSRRFQ</sequence>
<dbReference type="EMBL" id="JQ312117">
    <property type="protein sequence ID" value="AFH19770.1"/>
    <property type="molecule type" value="Genomic_DNA"/>
</dbReference>